<dbReference type="AlphaFoldDB" id="A0A2V0PCV5"/>
<keyword evidence="10" id="KW-1185">Reference proteome</keyword>
<evidence type="ECO:0000256" key="2">
    <source>
        <dbReference type="ARBA" id="ARBA00009045"/>
    </source>
</evidence>
<comment type="caution">
    <text evidence="9">The sequence shown here is derived from an EMBL/GenBank/DDBJ whole genome shotgun (WGS) entry which is preliminary data.</text>
</comment>
<dbReference type="GO" id="GO:0016020">
    <property type="term" value="C:membrane"/>
    <property type="evidence" value="ECO:0007669"/>
    <property type="project" value="UniProtKB-SubCell"/>
</dbReference>
<dbReference type="GO" id="GO:0004252">
    <property type="term" value="F:serine-type endopeptidase activity"/>
    <property type="evidence" value="ECO:0007669"/>
    <property type="project" value="InterPro"/>
</dbReference>
<dbReference type="Pfam" id="PF01694">
    <property type="entry name" value="Rhomboid"/>
    <property type="match status" value="1"/>
</dbReference>
<dbReference type="PANTHER" id="PTHR43731:SF26">
    <property type="entry name" value="RHOMBOID-LIKE PROTEIN 10, CHLOROPLASTIC"/>
    <property type="match status" value="1"/>
</dbReference>
<dbReference type="Gene3D" id="1.20.1540.10">
    <property type="entry name" value="Rhomboid-like"/>
    <property type="match status" value="1"/>
</dbReference>
<feature type="domain" description="Peptidase S54 rhomboid" evidence="8">
    <location>
        <begin position="135"/>
        <end position="194"/>
    </location>
</feature>
<feature type="transmembrane region" description="Helical" evidence="7">
    <location>
        <begin position="209"/>
        <end position="227"/>
    </location>
</feature>
<keyword evidence="9" id="KW-0378">Hydrolase</keyword>
<evidence type="ECO:0000256" key="5">
    <source>
        <dbReference type="ARBA" id="ARBA00023136"/>
    </source>
</evidence>
<dbReference type="PANTHER" id="PTHR43731">
    <property type="entry name" value="RHOMBOID PROTEASE"/>
    <property type="match status" value="1"/>
</dbReference>
<evidence type="ECO:0000313" key="9">
    <source>
        <dbReference type="EMBL" id="GBF97681.1"/>
    </source>
</evidence>
<dbReference type="InterPro" id="IPR050925">
    <property type="entry name" value="Rhomboid_protease_S54"/>
</dbReference>
<feature type="transmembrane region" description="Helical" evidence="7">
    <location>
        <begin position="233"/>
        <end position="251"/>
    </location>
</feature>
<feature type="transmembrane region" description="Helical" evidence="7">
    <location>
        <begin position="175"/>
        <end position="197"/>
    </location>
</feature>
<keyword evidence="5 7" id="KW-0472">Membrane</keyword>
<name>A0A2V0PCV5_9CHLO</name>
<sequence length="320" mass="33384">MQWGERSLIMGGGGGAAARAAGLWRSMRGARARAARRLRAAAGPRAGLLLGGAGSLAAGGAVASMSMAAAGAAAAGEPPEGPKPRPRGALDFGSPLRRCTDVMLVANAVLFLGQWLSRDALTLWGAKVNSLVAAGQWWRLLTSSLLHTSLFHLLINSHALHTIGPHVEMVSGRGRFAAVYVAAALFGLGAALAVFYQRHKPLLGERSDYVLRQLGLTLAINLVYSLANRRVDNWGHIGGMVGGAVVAWALGPRLVRDEASGRLLDAPPLPWLAMPAPPSGLRSALGKQADGESGGRARRKKKRGEEGDPLPDRPGAGPRP</sequence>
<feature type="region of interest" description="Disordered" evidence="6">
    <location>
        <begin position="275"/>
        <end position="320"/>
    </location>
</feature>
<gene>
    <name evidence="9" type="ORF">Rsub_09739</name>
</gene>
<dbReference type="OrthoDB" id="418595at2759"/>
<keyword evidence="4 7" id="KW-1133">Transmembrane helix</keyword>
<evidence type="ECO:0000313" key="10">
    <source>
        <dbReference type="Proteomes" id="UP000247498"/>
    </source>
</evidence>
<keyword evidence="3 7" id="KW-0812">Transmembrane</keyword>
<evidence type="ECO:0000256" key="7">
    <source>
        <dbReference type="SAM" id="Phobius"/>
    </source>
</evidence>
<evidence type="ECO:0000256" key="6">
    <source>
        <dbReference type="SAM" id="MobiDB-lite"/>
    </source>
</evidence>
<dbReference type="Proteomes" id="UP000247498">
    <property type="component" value="Unassembled WGS sequence"/>
</dbReference>
<dbReference type="GO" id="GO:0006508">
    <property type="term" value="P:proteolysis"/>
    <property type="evidence" value="ECO:0007669"/>
    <property type="project" value="UniProtKB-KW"/>
</dbReference>
<evidence type="ECO:0000256" key="1">
    <source>
        <dbReference type="ARBA" id="ARBA00004141"/>
    </source>
</evidence>
<evidence type="ECO:0000256" key="3">
    <source>
        <dbReference type="ARBA" id="ARBA00022692"/>
    </source>
</evidence>
<evidence type="ECO:0000259" key="8">
    <source>
        <dbReference type="Pfam" id="PF01694"/>
    </source>
</evidence>
<dbReference type="InterPro" id="IPR035952">
    <property type="entry name" value="Rhomboid-like_sf"/>
</dbReference>
<protein>
    <submittedName>
        <fullName evidence="9">Rhomboid protease</fullName>
    </submittedName>
</protein>
<comment type="subcellular location">
    <subcellularLocation>
        <location evidence="1">Membrane</location>
        <topology evidence="1">Multi-pass membrane protein</topology>
    </subcellularLocation>
</comment>
<accession>A0A2V0PCV5</accession>
<dbReference type="SUPFAM" id="SSF144091">
    <property type="entry name" value="Rhomboid-like"/>
    <property type="match status" value="1"/>
</dbReference>
<reference evidence="9 10" key="1">
    <citation type="journal article" date="2018" name="Sci. Rep.">
        <title>Raphidocelis subcapitata (=Pseudokirchneriella subcapitata) provides an insight into genome evolution and environmental adaptations in the Sphaeropleales.</title>
        <authorList>
            <person name="Suzuki S."/>
            <person name="Yamaguchi H."/>
            <person name="Nakajima N."/>
            <person name="Kawachi M."/>
        </authorList>
    </citation>
    <scope>NUCLEOTIDE SEQUENCE [LARGE SCALE GENOMIC DNA]</scope>
    <source>
        <strain evidence="9 10">NIES-35</strain>
    </source>
</reference>
<proteinExistence type="inferred from homology"/>
<keyword evidence="9" id="KW-0645">Protease</keyword>
<dbReference type="InterPro" id="IPR022764">
    <property type="entry name" value="Peptidase_S54_rhomboid_dom"/>
</dbReference>
<evidence type="ECO:0000256" key="4">
    <source>
        <dbReference type="ARBA" id="ARBA00022989"/>
    </source>
</evidence>
<dbReference type="InParanoid" id="A0A2V0PCV5"/>
<dbReference type="FunCoup" id="A0A2V0PCV5">
    <property type="interactions" value="1241"/>
</dbReference>
<organism evidence="9 10">
    <name type="scientific">Raphidocelis subcapitata</name>
    <dbReference type="NCBI Taxonomy" id="307507"/>
    <lineage>
        <taxon>Eukaryota</taxon>
        <taxon>Viridiplantae</taxon>
        <taxon>Chlorophyta</taxon>
        <taxon>core chlorophytes</taxon>
        <taxon>Chlorophyceae</taxon>
        <taxon>CS clade</taxon>
        <taxon>Sphaeropleales</taxon>
        <taxon>Selenastraceae</taxon>
        <taxon>Raphidocelis</taxon>
    </lineage>
</organism>
<dbReference type="STRING" id="307507.A0A2V0PCV5"/>
<comment type="similarity">
    <text evidence="2">Belongs to the peptidase S54 family.</text>
</comment>
<dbReference type="EMBL" id="BDRX01000105">
    <property type="protein sequence ID" value="GBF97681.1"/>
    <property type="molecule type" value="Genomic_DNA"/>
</dbReference>